<protein>
    <submittedName>
        <fullName evidence="1">Uncharacterized protein</fullName>
    </submittedName>
</protein>
<dbReference type="AlphaFoldDB" id="A0A4C1TAD0"/>
<evidence type="ECO:0000313" key="2">
    <source>
        <dbReference type="Proteomes" id="UP000299102"/>
    </source>
</evidence>
<gene>
    <name evidence="1" type="ORF">EVAR_77650_1</name>
</gene>
<comment type="caution">
    <text evidence="1">The sequence shown here is derived from an EMBL/GenBank/DDBJ whole genome shotgun (WGS) entry which is preliminary data.</text>
</comment>
<evidence type="ECO:0000313" key="1">
    <source>
        <dbReference type="EMBL" id="GBP10261.1"/>
    </source>
</evidence>
<reference evidence="1 2" key="1">
    <citation type="journal article" date="2019" name="Commun. Biol.">
        <title>The bagworm genome reveals a unique fibroin gene that provides high tensile strength.</title>
        <authorList>
            <person name="Kono N."/>
            <person name="Nakamura H."/>
            <person name="Ohtoshi R."/>
            <person name="Tomita M."/>
            <person name="Numata K."/>
            <person name="Arakawa K."/>
        </authorList>
    </citation>
    <scope>NUCLEOTIDE SEQUENCE [LARGE SCALE GENOMIC DNA]</scope>
</reference>
<dbReference type="Proteomes" id="UP000299102">
    <property type="component" value="Unassembled WGS sequence"/>
</dbReference>
<sequence>MLSFISQFIIFGPCRREQTFDSEPGKNAAKRLTLDGCQRTCVLDGDERLFAVALKYKKIEPVRGVSRYVINSSRYRECKCICAPQDERAPRTTTDAVGAGRVRLAKAY</sequence>
<dbReference type="EMBL" id="BGZK01000039">
    <property type="protein sequence ID" value="GBP10261.1"/>
    <property type="molecule type" value="Genomic_DNA"/>
</dbReference>
<organism evidence="1 2">
    <name type="scientific">Eumeta variegata</name>
    <name type="common">Bagworm moth</name>
    <name type="synonym">Eumeta japonica</name>
    <dbReference type="NCBI Taxonomy" id="151549"/>
    <lineage>
        <taxon>Eukaryota</taxon>
        <taxon>Metazoa</taxon>
        <taxon>Ecdysozoa</taxon>
        <taxon>Arthropoda</taxon>
        <taxon>Hexapoda</taxon>
        <taxon>Insecta</taxon>
        <taxon>Pterygota</taxon>
        <taxon>Neoptera</taxon>
        <taxon>Endopterygota</taxon>
        <taxon>Lepidoptera</taxon>
        <taxon>Glossata</taxon>
        <taxon>Ditrysia</taxon>
        <taxon>Tineoidea</taxon>
        <taxon>Psychidae</taxon>
        <taxon>Oiketicinae</taxon>
        <taxon>Eumeta</taxon>
    </lineage>
</organism>
<proteinExistence type="predicted"/>
<accession>A0A4C1TAD0</accession>
<name>A0A4C1TAD0_EUMVA</name>
<keyword evidence="2" id="KW-1185">Reference proteome</keyword>